<dbReference type="InterPro" id="IPR050570">
    <property type="entry name" value="Cell_wall_metabolism_enzyme"/>
</dbReference>
<keyword evidence="4" id="KW-1185">Reference proteome</keyword>
<dbReference type="Proteomes" id="UP001500642">
    <property type="component" value="Unassembled WGS sequence"/>
</dbReference>
<comment type="caution">
    <text evidence="3">The sequence shown here is derived from an EMBL/GenBank/DDBJ whole genome shotgun (WGS) entry which is preliminary data.</text>
</comment>
<proteinExistence type="predicted"/>
<dbReference type="Pfam" id="PF01551">
    <property type="entry name" value="Peptidase_M23"/>
    <property type="match status" value="1"/>
</dbReference>
<dbReference type="PANTHER" id="PTHR21666">
    <property type="entry name" value="PEPTIDASE-RELATED"/>
    <property type="match status" value="1"/>
</dbReference>
<evidence type="ECO:0000313" key="3">
    <source>
        <dbReference type="EMBL" id="GAA4382741.1"/>
    </source>
</evidence>
<dbReference type="RefSeq" id="WP_345029102.1">
    <property type="nucleotide sequence ID" value="NZ_BAABGL010000002.1"/>
</dbReference>
<dbReference type="Gene3D" id="2.70.70.10">
    <property type="entry name" value="Glucose Permease (Domain IIA)"/>
    <property type="match status" value="1"/>
</dbReference>
<evidence type="ECO:0000313" key="4">
    <source>
        <dbReference type="Proteomes" id="UP001500642"/>
    </source>
</evidence>
<sequence>MTRTIHTAAATEHPHRPTRRGHRRVAPAVGLAVGLGLAFGGPGLVANAAEASAGADTAQESVEAAADRVYSSPVPSGTEVTADFDNPGYPGHLGTDYGTPTGTPITSVTDGKVLRVEDGKTVGDTSPSSALKHHTGNGLVVAHGDINGDEMYTYYGHLSSVDVKPGDTVEAGTKLGEAGNTGNSEGPHLHFGVFLNSAEPSGAMWKSSTGVGFIDPHDWLDRKGVDAGADSPVKP</sequence>
<dbReference type="CDD" id="cd12797">
    <property type="entry name" value="M23_peptidase"/>
    <property type="match status" value="1"/>
</dbReference>
<feature type="domain" description="M23ase beta-sheet core" evidence="2">
    <location>
        <begin position="92"/>
        <end position="196"/>
    </location>
</feature>
<dbReference type="EMBL" id="BAABGL010000002">
    <property type="protein sequence ID" value="GAA4382741.1"/>
    <property type="molecule type" value="Genomic_DNA"/>
</dbReference>
<feature type="region of interest" description="Disordered" evidence="1">
    <location>
        <begin position="1"/>
        <end position="23"/>
    </location>
</feature>
<feature type="region of interest" description="Disordered" evidence="1">
    <location>
        <begin position="69"/>
        <end position="111"/>
    </location>
</feature>
<feature type="compositionally biased region" description="Polar residues" evidence="1">
    <location>
        <begin position="98"/>
        <end position="109"/>
    </location>
</feature>
<dbReference type="InterPro" id="IPR016047">
    <property type="entry name" value="M23ase_b-sheet_dom"/>
</dbReference>
<organism evidence="3 4">
    <name type="scientific">Brevibacterium pityocampae</name>
    <dbReference type="NCBI Taxonomy" id="506594"/>
    <lineage>
        <taxon>Bacteria</taxon>
        <taxon>Bacillati</taxon>
        <taxon>Actinomycetota</taxon>
        <taxon>Actinomycetes</taxon>
        <taxon>Micrococcales</taxon>
        <taxon>Brevibacteriaceae</taxon>
        <taxon>Brevibacterium</taxon>
    </lineage>
</organism>
<accession>A0ABP8J0H9</accession>
<dbReference type="PANTHER" id="PTHR21666:SF290">
    <property type="entry name" value="PEPTIDASE M23 DOMAIN PROTEIN"/>
    <property type="match status" value="1"/>
</dbReference>
<dbReference type="InterPro" id="IPR011055">
    <property type="entry name" value="Dup_hybrid_motif"/>
</dbReference>
<protein>
    <recommendedName>
        <fullName evidence="2">M23ase beta-sheet core domain-containing protein</fullName>
    </recommendedName>
</protein>
<evidence type="ECO:0000259" key="2">
    <source>
        <dbReference type="Pfam" id="PF01551"/>
    </source>
</evidence>
<dbReference type="SUPFAM" id="SSF51261">
    <property type="entry name" value="Duplicated hybrid motif"/>
    <property type="match status" value="1"/>
</dbReference>
<name>A0ABP8J0H9_9MICO</name>
<gene>
    <name evidence="3" type="ORF">GCM10023167_01570</name>
</gene>
<reference evidence="4" key="1">
    <citation type="journal article" date="2019" name="Int. J. Syst. Evol. Microbiol.">
        <title>The Global Catalogue of Microorganisms (GCM) 10K type strain sequencing project: providing services to taxonomists for standard genome sequencing and annotation.</title>
        <authorList>
            <consortium name="The Broad Institute Genomics Platform"/>
            <consortium name="The Broad Institute Genome Sequencing Center for Infectious Disease"/>
            <person name="Wu L."/>
            <person name="Ma J."/>
        </authorList>
    </citation>
    <scope>NUCLEOTIDE SEQUENCE [LARGE SCALE GENOMIC DNA]</scope>
    <source>
        <strain evidence="4">JCM 17808</strain>
    </source>
</reference>
<evidence type="ECO:0000256" key="1">
    <source>
        <dbReference type="SAM" id="MobiDB-lite"/>
    </source>
</evidence>